<organism evidence="1 2">
    <name type="scientific">Desulfobaculum bizertense DSM 18034</name>
    <dbReference type="NCBI Taxonomy" id="1121442"/>
    <lineage>
        <taxon>Bacteria</taxon>
        <taxon>Pseudomonadati</taxon>
        <taxon>Thermodesulfobacteriota</taxon>
        <taxon>Desulfovibrionia</taxon>
        <taxon>Desulfovibrionales</taxon>
        <taxon>Desulfovibrionaceae</taxon>
        <taxon>Desulfobaculum</taxon>
    </lineage>
</organism>
<name>A0A1T4WT77_9BACT</name>
<dbReference type="Proteomes" id="UP000189733">
    <property type="component" value="Unassembled WGS sequence"/>
</dbReference>
<protein>
    <submittedName>
        <fullName evidence="1">Uncharacterized protein</fullName>
    </submittedName>
</protein>
<sequence length="274" mass="30027">MHASTGTALNLDYFTVNHRDNDVICDVLTPRTAGLSISPNSKLLRGHTSVNPCIEVIANKKPQGWPCGCAAQNASHVVDFSESYCKPSCQAARGSKLFQQQFQENSTQKKDTPKVLLLHLHPKKKPGQSRAAPVLLFIKTFLLGRWGDETPSRALQGALPLDPAQGRGPWESRFRCFEQVGGMRASLSSPPTCSKQLVEISRARIFFLNASVQKKNSGNSPKRQRLSTLCPTSLNFIHAKRGGNSNSMRIRKGIIPLRGGLGAGPQFPHPPIQR</sequence>
<evidence type="ECO:0000313" key="1">
    <source>
        <dbReference type="EMBL" id="SKA79801.1"/>
    </source>
</evidence>
<reference evidence="1 2" key="1">
    <citation type="submission" date="2017-02" db="EMBL/GenBank/DDBJ databases">
        <authorList>
            <person name="Peterson S.W."/>
        </authorList>
    </citation>
    <scope>NUCLEOTIDE SEQUENCE [LARGE SCALE GENOMIC DNA]</scope>
    <source>
        <strain evidence="1 2">DSM 18034</strain>
    </source>
</reference>
<evidence type="ECO:0000313" key="2">
    <source>
        <dbReference type="Proteomes" id="UP000189733"/>
    </source>
</evidence>
<accession>A0A1T4WT77</accession>
<proteinExistence type="predicted"/>
<keyword evidence="2" id="KW-1185">Reference proteome</keyword>
<gene>
    <name evidence="1" type="ORF">SAMN02745702_02577</name>
</gene>
<dbReference type="AlphaFoldDB" id="A0A1T4WT77"/>
<dbReference type="EMBL" id="FUYA01000010">
    <property type="protein sequence ID" value="SKA79801.1"/>
    <property type="molecule type" value="Genomic_DNA"/>
</dbReference>